<dbReference type="Proteomes" id="UP000292402">
    <property type="component" value="Unassembled WGS sequence"/>
</dbReference>
<organism evidence="1 2">
    <name type="scientific">Alternaria tenuissima</name>
    <dbReference type="NCBI Taxonomy" id="119927"/>
    <lineage>
        <taxon>Eukaryota</taxon>
        <taxon>Fungi</taxon>
        <taxon>Dikarya</taxon>
        <taxon>Ascomycota</taxon>
        <taxon>Pezizomycotina</taxon>
        <taxon>Dothideomycetes</taxon>
        <taxon>Pleosporomycetidae</taxon>
        <taxon>Pleosporales</taxon>
        <taxon>Pleosporineae</taxon>
        <taxon>Pleosporaceae</taxon>
        <taxon>Alternaria</taxon>
        <taxon>Alternaria sect. Alternaria</taxon>
        <taxon>Alternaria alternata complex</taxon>
    </lineage>
</organism>
<sequence>MAPHTSIQVRYAFNSALIGIESPEKPEHQFIRVSTWGSSASHKHRDPAHALTTSAGELGALDQGKELLGLWVGFKPAEAEAMRSANAKDTGNTPDDQQALEELRRIKIQRSSSVDSVAKLKKLPVWTRVDGMRRVVARFSSLHGTKLLFYELVNRDPKTMLCEAYPIDAQDVFYFHEYRTDSMTSSHDRNKEWRRNINAHLAQVLNHSLDNGGFRPARSTERAQWLKDHIGIMQHIVDSQQAGINALIDYHSRTAIVYDNLDQLWDHFGNSADTDATKHFALQATRYYAKEITSQCLKPTRLIEEYISTLNEQHKEISDTQTVADDDDMDE</sequence>
<dbReference type="EMBL" id="PDXA01000034">
    <property type="protein sequence ID" value="RYN45363.1"/>
    <property type="molecule type" value="Genomic_DNA"/>
</dbReference>
<reference evidence="2" key="1">
    <citation type="journal article" date="2019" name="bioRxiv">
        <title>Genomics, evolutionary history and diagnostics of the Alternaria alternata species group including apple and Asian pear pathotypes.</title>
        <authorList>
            <person name="Armitage A.D."/>
            <person name="Cockerton H.M."/>
            <person name="Sreenivasaprasad S."/>
            <person name="Woodhall J.W."/>
            <person name="Lane C.R."/>
            <person name="Harrison R.J."/>
            <person name="Clarkson J.P."/>
        </authorList>
    </citation>
    <scope>NUCLEOTIDE SEQUENCE [LARGE SCALE GENOMIC DNA]</scope>
    <source>
        <strain evidence="2">FERA 1082</strain>
    </source>
</reference>
<proteinExistence type="predicted"/>
<name>A0A4Q4M8S7_9PLEO</name>
<evidence type="ECO:0000313" key="1">
    <source>
        <dbReference type="EMBL" id="RYN45363.1"/>
    </source>
</evidence>
<dbReference type="AlphaFoldDB" id="A0A4Q4M8S7"/>
<evidence type="ECO:0000313" key="2">
    <source>
        <dbReference type="Proteomes" id="UP000292402"/>
    </source>
</evidence>
<protein>
    <submittedName>
        <fullName evidence="1">Uncharacterized protein</fullName>
    </submittedName>
</protein>
<comment type="caution">
    <text evidence="1">The sequence shown here is derived from an EMBL/GenBank/DDBJ whole genome shotgun (WGS) entry which is preliminary data.</text>
</comment>
<gene>
    <name evidence="1" type="ORF">AA0114_g9125</name>
</gene>
<accession>A0A4Q4M8S7</accession>